<evidence type="ECO:0000259" key="1">
    <source>
        <dbReference type="Pfam" id="PF12697"/>
    </source>
</evidence>
<dbReference type="Proteomes" id="UP001583186">
    <property type="component" value="Unassembled WGS sequence"/>
</dbReference>
<name>A0ABR3Z2C6_9PEZI</name>
<feature type="domain" description="AB hydrolase-1" evidence="1">
    <location>
        <begin position="48"/>
        <end position="262"/>
    </location>
</feature>
<dbReference type="PANTHER" id="PTHR43689">
    <property type="entry name" value="HYDROLASE"/>
    <property type="match status" value="1"/>
</dbReference>
<reference evidence="2 3" key="1">
    <citation type="journal article" date="2024" name="IMA Fungus">
        <title>IMA Genome - F19 : A genome assembly and annotation guide to empower mycologists, including annotated draft genome sequences of Ceratocystis pirilliformis, Diaporthe australafricana, Fusarium ophioides, Paecilomyces lecythidis, and Sporothrix stenoceras.</title>
        <authorList>
            <person name="Aylward J."/>
            <person name="Wilson A.M."/>
            <person name="Visagie C.M."/>
            <person name="Spraker J."/>
            <person name="Barnes I."/>
            <person name="Buitendag C."/>
            <person name="Ceriani C."/>
            <person name="Del Mar Angel L."/>
            <person name="du Plessis D."/>
            <person name="Fuchs T."/>
            <person name="Gasser K."/>
            <person name="Kramer D."/>
            <person name="Li W."/>
            <person name="Munsamy K."/>
            <person name="Piso A."/>
            <person name="Price J.L."/>
            <person name="Sonnekus B."/>
            <person name="Thomas C."/>
            <person name="van der Nest A."/>
            <person name="van Dijk A."/>
            <person name="van Heerden A."/>
            <person name="van Vuuren N."/>
            <person name="Yilmaz N."/>
            <person name="Duong T.A."/>
            <person name="van der Merwe N.A."/>
            <person name="Wingfield M.J."/>
            <person name="Wingfield B.D."/>
        </authorList>
    </citation>
    <scope>NUCLEOTIDE SEQUENCE [LARGE SCALE GENOMIC DNA]</scope>
    <source>
        <strain evidence="2 3">CMW 5346</strain>
    </source>
</reference>
<comment type="caution">
    <text evidence="2">The sequence shown here is derived from an EMBL/GenBank/DDBJ whole genome shotgun (WGS) entry which is preliminary data.</text>
</comment>
<dbReference type="InterPro" id="IPR000073">
    <property type="entry name" value="AB_hydrolase_1"/>
</dbReference>
<evidence type="ECO:0000313" key="3">
    <source>
        <dbReference type="Proteomes" id="UP001583186"/>
    </source>
</evidence>
<dbReference type="PANTHER" id="PTHR43689:SF8">
    <property type="entry name" value="ALPHA_BETA-HYDROLASES SUPERFAMILY PROTEIN"/>
    <property type="match status" value="1"/>
</dbReference>
<gene>
    <name evidence="2" type="ORF">Sste5346_005855</name>
</gene>
<keyword evidence="3" id="KW-1185">Reference proteome</keyword>
<dbReference type="Gene3D" id="3.40.50.1820">
    <property type="entry name" value="alpha/beta hydrolase"/>
    <property type="match status" value="1"/>
</dbReference>
<dbReference type="InterPro" id="IPR029058">
    <property type="entry name" value="AB_hydrolase_fold"/>
</dbReference>
<organism evidence="2 3">
    <name type="scientific">Sporothrix stenoceras</name>
    <dbReference type="NCBI Taxonomy" id="5173"/>
    <lineage>
        <taxon>Eukaryota</taxon>
        <taxon>Fungi</taxon>
        <taxon>Dikarya</taxon>
        <taxon>Ascomycota</taxon>
        <taxon>Pezizomycotina</taxon>
        <taxon>Sordariomycetes</taxon>
        <taxon>Sordariomycetidae</taxon>
        <taxon>Ophiostomatales</taxon>
        <taxon>Ophiostomataceae</taxon>
        <taxon>Sporothrix</taxon>
    </lineage>
</organism>
<sequence length="283" mass="31354">MAAPIMAGYLATPLGQVHYYYSAPVTPPSSPKPPMLLMHMSASSAKSFLKMMPMLTALGYTCYAPDMPGFGNSFDPEEDPPSISWYASLYYEAFTSQVPEFKDGVHVIGHHSGGILGMEFASNPDQYPGFVRSLTIVGASVMTVADRAKMSKTFLSPFNKPVASGEHLQKTWDYLKWEGLNPDVELELVHREALDHARAWKGRNQIYSCVWKYERMEALDAIPAEVKVAGLCAPDDVLWPYYGNFKALVTRPIETTVIKGGNFGPDLDPEGILYAFLRLIGEK</sequence>
<dbReference type="EMBL" id="JAWCUI010000033">
    <property type="protein sequence ID" value="KAL1894356.1"/>
    <property type="molecule type" value="Genomic_DNA"/>
</dbReference>
<accession>A0ABR3Z2C6</accession>
<protein>
    <recommendedName>
        <fullName evidence="1">AB hydrolase-1 domain-containing protein</fullName>
    </recommendedName>
</protein>
<dbReference type="SUPFAM" id="SSF53474">
    <property type="entry name" value="alpha/beta-Hydrolases"/>
    <property type="match status" value="1"/>
</dbReference>
<evidence type="ECO:0000313" key="2">
    <source>
        <dbReference type="EMBL" id="KAL1894356.1"/>
    </source>
</evidence>
<proteinExistence type="predicted"/>
<dbReference type="Pfam" id="PF12697">
    <property type="entry name" value="Abhydrolase_6"/>
    <property type="match status" value="1"/>
</dbReference>